<dbReference type="AlphaFoldDB" id="A0A4P7PA74"/>
<dbReference type="KEGG" id="pvk:EPZ47_00885"/>
<protein>
    <submittedName>
        <fullName evidence="1">Uncharacterized protein</fullName>
    </submittedName>
</protein>
<accession>A0A4P7PA74</accession>
<reference evidence="1 2" key="1">
    <citation type="journal article" date="2019" name="Front. Microbiol.">
        <title>In silico and Genetic Analyses of Cyclic Lipopeptide Synthetic Gene Clusters in Pseudomonas sp. 11K1.</title>
        <authorList>
            <person name="Zhao H."/>
            <person name="Liu Y.P."/>
            <person name="Zhang L.Q."/>
        </authorList>
    </citation>
    <scope>NUCLEOTIDE SEQUENCE [LARGE SCALE GENOMIC DNA]</scope>
    <source>
        <strain evidence="1 2">11K1</strain>
    </source>
</reference>
<proteinExistence type="predicted"/>
<dbReference type="Proteomes" id="UP000296468">
    <property type="component" value="Chromosome"/>
</dbReference>
<sequence length="68" mass="7898">MIAFLLWERACSRRGRHIQHHRKLTLRYREQARSHIGLRVFTTFAHDTKTCGSELARDDASTSNTTAN</sequence>
<organism evidence="1 2">
    <name type="scientific">Pseudomonas viciae</name>
    <dbReference type="NCBI Taxonomy" id="2505979"/>
    <lineage>
        <taxon>Bacteria</taxon>
        <taxon>Pseudomonadati</taxon>
        <taxon>Pseudomonadota</taxon>
        <taxon>Gammaproteobacteria</taxon>
        <taxon>Pseudomonadales</taxon>
        <taxon>Pseudomonadaceae</taxon>
        <taxon>Pseudomonas</taxon>
    </lineage>
</organism>
<dbReference type="EMBL" id="CP035088">
    <property type="protein sequence ID" value="QBZ87321.1"/>
    <property type="molecule type" value="Genomic_DNA"/>
</dbReference>
<gene>
    <name evidence="1" type="ORF">EPZ47_00885</name>
</gene>
<evidence type="ECO:0000313" key="2">
    <source>
        <dbReference type="Proteomes" id="UP000296468"/>
    </source>
</evidence>
<name>A0A4P7PA74_9PSED</name>
<evidence type="ECO:0000313" key="1">
    <source>
        <dbReference type="EMBL" id="QBZ87321.1"/>
    </source>
</evidence>